<protein>
    <submittedName>
        <fullName evidence="1">Uncharacterized protein</fullName>
    </submittedName>
</protein>
<name>A0A397RWN4_9MOLU</name>
<comment type="caution">
    <text evidence="1">The sequence shown here is derived from an EMBL/GenBank/DDBJ whole genome shotgun (WGS) entry which is preliminary data.</text>
</comment>
<gene>
    <name evidence="1" type="ORF">EI71_00134</name>
</gene>
<evidence type="ECO:0000313" key="2">
    <source>
        <dbReference type="Proteomes" id="UP000266506"/>
    </source>
</evidence>
<dbReference type="EMBL" id="QXEV01000001">
    <property type="protein sequence ID" value="RIA78573.1"/>
    <property type="molecule type" value="Genomic_DNA"/>
</dbReference>
<accession>A0A397RWN4</accession>
<sequence>MKYVYSEEYVLMRLKKLKEKSHDEINTTSFDLNYLVELCNKYNLSLDFFVIVEK</sequence>
<keyword evidence="2" id="KW-1185">Reference proteome</keyword>
<dbReference type="AlphaFoldDB" id="A0A397RWN4"/>
<organism evidence="1 2">
    <name type="scientific">Anaeroplasma bactoclasticum</name>
    <dbReference type="NCBI Taxonomy" id="2088"/>
    <lineage>
        <taxon>Bacteria</taxon>
        <taxon>Bacillati</taxon>
        <taxon>Mycoplasmatota</taxon>
        <taxon>Mollicutes</taxon>
        <taxon>Anaeroplasmatales</taxon>
        <taxon>Anaeroplasmataceae</taxon>
        <taxon>Anaeroplasma</taxon>
    </lineage>
</organism>
<evidence type="ECO:0000313" key="1">
    <source>
        <dbReference type="EMBL" id="RIA78573.1"/>
    </source>
</evidence>
<dbReference type="RefSeq" id="WP_162849628.1">
    <property type="nucleotide sequence ID" value="NZ_QXEV01000001.1"/>
</dbReference>
<dbReference type="InParanoid" id="A0A397RWN4"/>
<reference evidence="1 2" key="1">
    <citation type="submission" date="2018-08" db="EMBL/GenBank/DDBJ databases">
        <title>Genomic Encyclopedia of Archaeal and Bacterial Type Strains, Phase II (KMG-II): from individual species to whole genera.</title>
        <authorList>
            <person name="Goeker M."/>
        </authorList>
    </citation>
    <scope>NUCLEOTIDE SEQUENCE [LARGE SCALE GENOMIC DNA]</scope>
    <source>
        <strain evidence="1 2">ATCC 27112</strain>
    </source>
</reference>
<dbReference type="Proteomes" id="UP000266506">
    <property type="component" value="Unassembled WGS sequence"/>
</dbReference>
<proteinExistence type="predicted"/>